<dbReference type="CDD" id="cd00293">
    <property type="entry name" value="USP-like"/>
    <property type="match status" value="2"/>
</dbReference>
<proteinExistence type="inferred from homology"/>
<evidence type="ECO:0000259" key="4">
    <source>
        <dbReference type="Pfam" id="PF00582"/>
    </source>
</evidence>
<comment type="caution">
    <text evidence="5">The sequence shown here is derived from an EMBL/GenBank/DDBJ whole genome shotgun (WGS) entry which is preliminary data.</text>
</comment>
<sequence>MTDMKMTNKPILLATDMTARCDRAFDRALMLAKTWDTRLIVVHVLDPKQAKKKGLVPKEARVQLEDELPETDVDVQFIIEMGNVGELVIETAKRERCGLIVTGVAHYDGFSDIFLGSPVDHIVRHADVPVLIIKRKPVKPYRSIMIATDFSDCSMTALNTAADMFPEVPLHLVHAYNVPYSGWLKSDQVAQDIGSEEAKSMERFLAQTTIDNATFKRLEASNEKGELGVVLFKKIKEVSSDLVVLGTHGKSGFMRASMGNNARVLLGWLKQDVMMVRDPQ</sequence>
<feature type="domain" description="UspA" evidence="4">
    <location>
        <begin position="141"/>
        <end position="277"/>
    </location>
</feature>
<feature type="domain" description="UspA" evidence="4">
    <location>
        <begin position="8"/>
        <end position="134"/>
    </location>
</feature>
<evidence type="ECO:0000256" key="2">
    <source>
        <dbReference type="ARBA" id="ARBA00022741"/>
    </source>
</evidence>
<reference evidence="5 6" key="1">
    <citation type="journal article" date="2019" name="Int. J. Syst. Evol. Microbiol.">
        <title>The Global Catalogue of Microorganisms (GCM) 10K type strain sequencing project: providing services to taxonomists for standard genome sequencing and annotation.</title>
        <authorList>
            <consortium name="The Broad Institute Genomics Platform"/>
            <consortium name="The Broad Institute Genome Sequencing Center for Infectious Disease"/>
            <person name="Wu L."/>
            <person name="Ma J."/>
        </authorList>
    </citation>
    <scope>NUCLEOTIDE SEQUENCE [LARGE SCALE GENOMIC DNA]</scope>
    <source>
        <strain evidence="5 6">JCM 14162</strain>
    </source>
</reference>
<evidence type="ECO:0000313" key="5">
    <source>
        <dbReference type="EMBL" id="GAA0466460.1"/>
    </source>
</evidence>
<comment type="similarity">
    <text evidence="1">Belongs to the universal stress protein A family.</text>
</comment>
<dbReference type="Gene3D" id="3.40.50.620">
    <property type="entry name" value="HUPs"/>
    <property type="match status" value="2"/>
</dbReference>
<dbReference type="InterPro" id="IPR014729">
    <property type="entry name" value="Rossmann-like_a/b/a_fold"/>
</dbReference>
<dbReference type="Proteomes" id="UP001500713">
    <property type="component" value="Unassembled WGS sequence"/>
</dbReference>
<dbReference type="SUPFAM" id="SSF52402">
    <property type="entry name" value="Adenine nucleotide alpha hydrolases-like"/>
    <property type="match status" value="2"/>
</dbReference>
<keyword evidence="3" id="KW-0067">ATP-binding</keyword>
<protein>
    <submittedName>
        <fullName evidence="5">Universal stress protein</fullName>
    </submittedName>
</protein>
<dbReference type="PANTHER" id="PTHR46268:SF27">
    <property type="entry name" value="UNIVERSAL STRESS PROTEIN RV2623"/>
    <property type="match status" value="1"/>
</dbReference>
<evidence type="ECO:0000256" key="1">
    <source>
        <dbReference type="ARBA" id="ARBA00008791"/>
    </source>
</evidence>
<evidence type="ECO:0000256" key="3">
    <source>
        <dbReference type="ARBA" id="ARBA00022840"/>
    </source>
</evidence>
<name>A0ABN1A399_9SPHN</name>
<dbReference type="InterPro" id="IPR006016">
    <property type="entry name" value="UspA"/>
</dbReference>
<organism evidence="5 6">
    <name type="scientific">Parasphingorhabdus litoris</name>
    <dbReference type="NCBI Taxonomy" id="394733"/>
    <lineage>
        <taxon>Bacteria</taxon>
        <taxon>Pseudomonadati</taxon>
        <taxon>Pseudomonadota</taxon>
        <taxon>Alphaproteobacteria</taxon>
        <taxon>Sphingomonadales</taxon>
        <taxon>Sphingomonadaceae</taxon>
        <taxon>Parasphingorhabdus</taxon>
    </lineage>
</organism>
<accession>A0ABN1A399</accession>
<dbReference type="Pfam" id="PF00582">
    <property type="entry name" value="Usp"/>
    <property type="match status" value="2"/>
</dbReference>
<dbReference type="EMBL" id="BAAAEM010000002">
    <property type="protein sequence ID" value="GAA0466460.1"/>
    <property type="molecule type" value="Genomic_DNA"/>
</dbReference>
<dbReference type="PANTHER" id="PTHR46268">
    <property type="entry name" value="STRESS RESPONSE PROTEIN NHAX"/>
    <property type="match status" value="1"/>
</dbReference>
<evidence type="ECO:0000313" key="6">
    <source>
        <dbReference type="Proteomes" id="UP001500713"/>
    </source>
</evidence>
<dbReference type="InterPro" id="IPR006015">
    <property type="entry name" value="Universal_stress_UspA"/>
</dbReference>
<dbReference type="PRINTS" id="PR01438">
    <property type="entry name" value="UNVRSLSTRESS"/>
</dbReference>
<keyword evidence="2" id="KW-0547">Nucleotide-binding</keyword>
<keyword evidence="6" id="KW-1185">Reference proteome</keyword>
<gene>
    <name evidence="5" type="ORF">GCM10009096_03910</name>
</gene>